<name>A0A816A061_9BILA</name>
<evidence type="ECO:0000313" key="4">
    <source>
        <dbReference type="Proteomes" id="UP000663829"/>
    </source>
</evidence>
<gene>
    <name evidence="2" type="ORF">GPM918_LOCUS41679</name>
    <name evidence="3" type="ORF">SRO942_LOCUS42773</name>
</gene>
<organism evidence="2 4">
    <name type="scientific">Didymodactylos carnosus</name>
    <dbReference type="NCBI Taxonomy" id="1234261"/>
    <lineage>
        <taxon>Eukaryota</taxon>
        <taxon>Metazoa</taxon>
        <taxon>Spiralia</taxon>
        <taxon>Gnathifera</taxon>
        <taxon>Rotifera</taxon>
        <taxon>Eurotatoria</taxon>
        <taxon>Bdelloidea</taxon>
        <taxon>Philodinida</taxon>
        <taxon>Philodinidae</taxon>
        <taxon>Didymodactylos</taxon>
    </lineage>
</organism>
<evidence type="ECO:0000313" key="2">
    <source>
        <dbReference type="EMBL" id="CAF1589865.1"/>
    </source>
</evidence>
<dbReference type="EMBL" id="CAJOBC010099549">
    <property type="protein sequence ID" value="CAF4461374.1"/>
    <property type="molecule type" value="Genomic_DNA"/>
</dbReference>
<keyword evidence="1" id="KW-1133">Transmembrane helix</keyword>
<sequence>MRSDKLHISVYIRQISSAIILCLVASFYFLWFYVYRRFYSSLRNSELWTITRSSLLLTINSLLSLIVAIYLVIFSAPSMWNVLIKDELWFYCFHLGPTVFAQLMWTANHPARSLPKQKIIDKDISHTLDISNALIEI</sequence>
<dbReference type="EMBL" id="CAJNOQ010033415">
    <property type="protein sequence ID" value="CAF1589865.1"/>
    <property type="molecule type" value="Genomic_DNA"/>
</dbReference>
<dbReference type="Proteomes" id="UP000663829">
    <property type="component" value="Unassembled WGS sequence"/>
</dbReference>
<feature type="transmembrane region" description="Helical" evidence="1">
    <location>
        <begin position="12"/>
        <end position="34"/>
    </location>
</feature>
<keyword evidence="4" id="KW-1185">Reference proteome</keyword>
<evidence type="ECO:0000256" key="1">
    <source>
        <dbReference type="SAM" id="Phobius"/>
    </source>
</evidence>
<evidence type="ECO:0000313" key="3">
    <source>
        <dbReference type="EMBL" id="CAF4461374.1"/>
    </source>
</evidence>
<feature type="transmembrane region" description="Helical" evidence="1">
    <location>
        <begin position="55"/>
        <end position="76"/>
    </location>
</feature>
<accession>A0A816A061</accession>
<reference evidence="2" key="1">
    <citation type="submission" date="2021-02" db="EMBL/GenBank/DDBJ databases">
        <authorList>
            <person name="Nowell W R."/>
        </authorList>
    </citation>
    <scope>NUCLEOTIDE SEQUENCE</scope>
</reference>
<protein>
    <submittedName>
        <fullName evidence="2">Uncharacterized protein</fullName>
    </submittedName>
</protein>
<proteinExistence type="predicted"/>
<comment type="caution">
    <text evidence="2">The sequence shown here is derived from an EMBL/GenBank/DDBJ whole genome shotgun (WGS) entry which is preliminary data.</text>
</comment>
<keyword evidence="1" id="KW-0812">Transmembrane</keyword>
<keyword evidence="1" id="KW-0472">Membrane</keyword>
<dbReference type="Proteomes" id="UP000681722">
    <property type="component" value="Unassembled WGS sequence"/>
</dbReference>
<dbReference type="AlphaFoldDB" id="A0A816A061"/>